<gene>
    <name evidence="2" type="ORF">GUJ93_ZPchr0092g38068</name>
</gene>
<dbReference type="Proteomes" id="UP000729402">
    <property type="component" value="Unassembled WGS sequence"/>
</dbReference>
<dbReference type="AlphaFoldDB" id="A0A8J5QUJ1"/>
<evidence type="ECO:0000313" key="2">
    <source>
        <dbReference type="EMBL" id="KAG8043010.1"/>
    </source>
</evidence>
<accession>A0A8J5QUJ1</accession>
<proteinExistence type="predicted"/>
<dbReference type="EMBL" id="JAAALK010001321">
    <property type="protein sequence ID" value="KAG8043010.1"/>
    <property type="molecule type" value="Genomic_DNA"/>
</dbReference>
<keyword evidence="3" id="KW-1185">Reference proteome</keyword>
<organism evidence="2 3">
    <name type="scientific">Zizania palustris</name>
    <name type="common">Northern wild rice</name>
    <dbReference type="NCBI Taxonomy" id="103762"/>
    <lineage>
        <taxon>Eukaryota</taxon>
        <taxon>Viridiplantae</taxon>
        <taxon>Streptophyta</taxon>
        <taxon>Embryophyta</taxon>
        <taxon>Tracheophyta</taxon>
        <taxon>Spermatophyta</taxon>
        <taxon>Magnoliopsida</taxon>
        <taxon>Liliopsida</taxon>
        <taxon>Poales</taxon>
        <taxon>Poaceae</taxon>
        <taxon>BOP clade</taxon>
        <taxon>Oryzoideae</taxon>
        <taxon>Oryzeae</taxon>
        <taxon>Zizaniinae</taxon>
        <taxon>Zizania</taxon>
    </lineage>
</organism>
<reference evidence="2" key="2">
    <citation type="submission" date="2021-02" db="EMBL/GenBank/DDBJ databases">
        <authorList>
            <person name="Kimball J.A."/>
            <person name="Haas M.W."/>
            <person name="Macchietto M."/>
            <person name="Kono T."/>
            <person name="Duquette J."/>
            <person name="Shao M."/>
        </authorList>
    </citation>
    <scope>NUCLEOTIDE SEQUENCE</scope>
    <source>
        <tissue evidence="2">Fresh leaf tissue</tissue>
    </source>
</reference>
<evidence type="ECO:0000313" key="3">
    <source>
        <dbReference type="Proteomes" id="UP000729402"/>
    </source>
</evidence>
<name>A0A8J5QUJ1_ZIZPA</name>
<protein>
    <submittedName>
        <fullName evidence="2">Uncharacterized protein</fullName>
    </submittedName>
</protein>
<evidence type="ECO:0000256" key="1">
    <source>
        <dbReference type="SAM" id="MobiDB-lite"/>
    </source>
</evidence>
<feature type="compositionally biased region" description="Polar residues" evidence="1">
    <location>
        <begin position="11"/>
        <end position="23"/>
    </location>
</feature>
<feature type="compositionally biased region" description="Gly residues" evidence="1">
    <location>
        <begin position="60"/>
        <end position="70"/>
    </location>
</feature>
<sequence>MRWWDFGSSGGTSTVAKLGSGTSAMAERRRREVNGGDGTSAVVKRRRRDAGGSETMAGETGVGGIGGGDGRSPAWRRAVAGVKTNEQLSGFRRKEETCA</sequence>
<comment type="caution">
    <text evidence="2">The sequence shown here is derived from an EMBL/GenBank/DDBJ whole genome shotgun (WGS) entry which is preliminary data.</text>
</comment>
<reference evidence="2" key="1">
    <citation type="journal article" date="2021" name="bioRxiv">
        <title>Whole Genome Assembly and Annotation of Northern Wild Rice, Zizania palustris L., Supports a Whole Genome Duplication in the Zizania Genus.</title>
        <authorList>
            <person name="Haas M."/>
            <person name="Kono T."/>
            <person name="Macchietto M."/>
            <person name="Millas R."/>
            <person name="McGilp L."/>
            <person name="Shao M."/>
            <person name="Duquette J."/>
            <person name="Hirsch C.N."/>
            <person name="Kimball J."/>
        </authorList>
    </citation>
    <scope>NUCLEOTIDE SEQUENCE</scope>
    <source>
        <tissue evidence="2">Fresh leaf tissue</tissue>
    </source>
</reference>
<feature type="region of interest" description="Disordered" evidence="1">
    <location>
        <begin position="1"/>
        <end position="74"/>
    </location>
</feature>